<feature type="transmembrane region" description="Helical" evidence="1">
    <location>
        <begin position="216"/>
        <end position="233"/>
    </location>
</feature>
<reference evidence="2 3" key="1">
    <citation type="journal article" date="2019" name="Int. J. Syst. Evol. Microbiol.">
        <title>The Global Catalogue of Microorganisms (GCM) 10K type strain sequencing project: providing services to taxonomists for standard genome sequencing and annotation.</title>
        <authorList>
            <consortium name="The Broad Institute Genomics Platform"/>
            <consortium name="The Broad Institute Genome Sequencing Center for Infectious Disease"/>
            <person name="Wu L."/>
            <person name="Ma J."/>
        </authorList>
    </citation>
    <scope>NUCLEOTIDE SEQUENCE [LARGE SCALE GENOMIC DNA]</scope>
    <source>
        <strain evidence="2 3">JCM 15628</strain>
    </source>
</reference>
<dbReference type="RefSeq" id="WP_344061632.1">
    <property type="nucleotide sequence ID" value="NZ_BAAAPU010000007.1"/>
</dbReference>
<evidence type="ECO:0000313" key="2">
    <source>
        <dbReference type="EMBL" id="GAA1980156.1"/>
    </source>
</evidence>
<keyword evidence="1" id="KW-1133">Transmembrane helix</keyword>
<accession>A0ABN2S4B3</accession>
<evidence type="ECO:0008006" key="4">
    <source>
        <dbReference type="Google" id="ProtNLM"/>
    </source>
</evidence>
<name>A0ABN2S4B3_9MICO</name>
<evidence type="ECO:0000313" key="3">
    <source>
        <dbReference type="Proteomes" id="UP001500013"/>
    </source>
</evidence>
<organism evidence="2 3">
    <name type="scientific">Terrabacter lapilli</name>
    <dbReference type="NCBI Taxonomy" id="436231"/>
    <lineage>
        <taxon>Bacteria</taxon>
        <taxon>Bacillati</taxon>
        <taxon>Actinomycetota</taxon>
        <taxon>Actinomycetes</taxon>
        <taxon>Micrococcales</taxon>
        <taxon>Intrasporangiaceae</taxon>
        <taxon>Terrabacter</taxon>
    </lineage>
</organism>
<sequence length="301" mass="31004">MSTPHVRPGDLRAWVLGEADGLVSLSVEQHVVACPQCQAAVADAVADAAGDAPAPRAYAVPPGPAGRAPSRGGSLPDLDAVWGAVRDEIGLPRPSALERLLVRLGLPPGDAMLVSAAPALRGSWICAVALAVAFAVGGALAARNGGVTVFLTVAPLVPVLGVATAFGPDVGAAALEQESAAPYPLVRLVLLRAAAVLLAALPVVLLGQLVFPEAAAWVWLLPALGFTAAVLALSPWFGPWWPATVITTLWLVGTAVATRLDTIWAVFAPRYLVLYLLMLAIGPPVLVLRARRLGTIGRIRS</sequence>
<gene>
    <name evidence="2" type="ORF">GCM10009817_21060</name>
</gene>
<proteinExistence type="predicted"/>
<keyword evidence="3" id="KW-1185">Reference proteome</keyword>
<feature type="transmembrane region" description="Helical" evidence="1">
    <location>
        <begin position="272"/>
        <end position="290"/>
    </location>
</feature>
<dbReference type="Proteomes" id="UP001500013">
    <property type="component" value="Unassembled WGS sequence"/>
</dbReference>
<comment type="caution">
    <text evidence="2">The sequence shown here is derived from an EMBL/GenBank/DDBJ whole genome shotgun (WGS) entry which is preliminary data.</text>
</comment>
<keyword evidence="1" id="KW-0812">Transmembrane</keyword>
<evidence type="ECO:0000256" key="1">
    <source>
        <dbReference type="SAM" id="Phobius"/>
    </source>
</evidence>
<feature type="transmembrane region" description="Helical" evidence="1">
    <location>
        <begin position="122"/>
        <end position="141"/>
    </location>
</feature>
<dbReference type="EMBL" id="BAAAPU010000007">
    <property type="protein sequence ID" value="GAA1980156.1"/>
    <property type="molecule type" value="Genomic_DNA"/>
</dbReference>
<feature type="transmembrane region" description="Helical" evidence="1">
    <location>
        <begin position="189"/>
        <end position="210"/>
    </location>
</feature>
<keyword evidence="1" id="KW-0472">Membrane</keyword>
<protein>
    <recommendedName>
        <fullName evidence="4">Zinc finger protein</fullName>
    </recommendedName>
</protein>
<feature type="transmembrane region" description="Helical" evidence="1">
    <location>
        <begin position="147"/>
        <end position="168"/>
    </location>
</feature>